<dbReference type="RefSeq" id="WP_279247445.1">
    <property type="nucleotide sequence ID" value="NZ_SHNN01000007.1"/>
</dbReference>
<keyword evidence="1" id="KW-0472">Membrane</keyword>
<dbReference type="Pfam" id="PF05099">
    <property type="entry name" value="TerB"/>
    <property type="match status" value="1"/>
</dbReference>
<dbReference type="EMBL" id="SHNN01000007">
    <property type="protein sequence ID" value="MCX2983409.1"/>
    <property type="molecule type" value="Genomic_DNA"/>
</dbReference>
<evidence type="ECO:0000313" key="3">
    <source>
        <dbReference type="EMBL" id="MCX2983409.1"/>
    </source>
</evidence>
<keyword evidence="1" id="KW-1133">Transmembrane helix</keyword>
<feature type="transmembrane region" description="Helical" evidence="1">
    <location>
        <begin position="85"/>
        <end position="110"/>
    </location>
</feature>
<sequence>MSLANELDEFFEVGNEVLVQEPLKFKAMLGIGERAYGLLRTREHMSTFSEAIGVGATASSVAASGAVASTFFASSGFMASTLSTIGIGFTAATPIGWVIAAGVISGGAYVGVTRMFEKSKDTGLVIVPKYINTPLDVIAVALIELMLPVSLKMAHTGGGMTSAERKAIEAYFADSWGYSSGFVSRLVEEYQEQLDSVSYERLAESLGVYCADSKDCDKEAIMSGFVTHLREVIEADGVVDADEQEQLDYMTGLLISEAQSAGAGAVVTDALSNAARGISTGTDYFISTGSLALKNSKKLLQEASESDTAKVLLTEASQMAAMTGEAASSGLKEGKRVASEAGEFAASKAKSLWNRLKPKDEDKPT</sequence>
<feature type="transmembrane region" description="Helical" evidence="1">
    <location>
        <begin position="51"/>
        <end position="73"/>
    </location>
</feature>
<evidence type="ECO:0000256" key="1">
    <source>
        <dbReference type="SAM" id="Phobius"/>
    </source>
</evidence>
<organism evidence="3 4">
    <name type="scientific">Candidatus Litorirhabdus singularis</name>
    <dbReference type="NCBI Taxonomy" id="2518993"/>
    <lineage>
        <taxon>Bacteria</taxon>
        <taxon>Pseudomonadati</taxon>
        <taxon>Pseudomonadota</taxon>
        <taxon>Gammaproteobacteria</taxon>
        <taxon>Cellvibrionales</taxon>
        <taxon>Halieaceae</taxon>
        <taxon>Candidatus Litorirhabdus</taxon>
    </lineage>
</organism>
<keyword evidence="1" id="KW-0812">Transmembrane</keyword>
<dbReference type="SUPFAM" id="SSF158682">
    <property type="entry name" value="TerB-like"/>
    <property type="match status" value="1"/>
</dbReference>
<comment type="caution">
    <text evidence="3">The sequence shown here is derived from an EMBL/GenBank/DDBJ whole genome shotgun (WGS) entry which is preliminary data.</text>
</comment>
<proteinExistence type="predicted"/>
<evidence type="ECO:0000313" key="4">
    <source>
        <dbReference type="Proteomes" id="UP001143362"/>
    </source>
</evidence>
<feature type="domain" description="Co-chaperone DjlA N-terminal" evidence="2">
    <location>
        <begin position="149"/>
        <end position="254"/>
    </location>
</feature>
<accession>A0ABT3TM47</accession>
<dbReference type="InterPro" id="IPR007791">
    <property type="entry name" value="DjlA_N"/>
</dbReference>
<dbReference type="CDD" id="cd07177">
    <property type="entry name" value="terB_like"/>
    <property type="match status" value="1"/>
</dbReference>
<dbReference type="Proteomes" id="UP001143362">
    <property type="component" value="Unassembled WGS sequence"/>
</dbReference>
<protein>
    <recommendedName>
        <fullName evidence="2">Co-chaperone DjlA N-terminal domain-containing protein</fullName>
    </recommendedName>
</protein>
<dbReference type="InterPro" id="IPR029024">
    <property type="entry name" value="TerB-like"/>
</dbReference>
<name>A0ABT3TM47_9GAMM</name>
<evidence type="ECO:0000259" key="2">
    <source>
        <dbReference type="Pfam" id="PF05099"/>
    </source>
</evidence>
<keyword evidence="4" id="KW-1185">Reference proteome</keyword>
<reference evidence="3" key="1">
    <citation type="submission" date="2019-02" db="EMBL/GenBank/DDBJ databases">
        <authorList>
            <person name="Li S.-H."/>
        </authorList>
    </citation>
    <scope>NUCLEOTIDE SEQUENCE</scope>
    <source>
        <strain evidence="3">IMCC14734</strain>
    </source>
</reference>
<gene>
    <name evidence="3" type="ORF">EYC98_21325</name>
</gene>
<dbReference type="Gene3D" id="1.10.3680.10">
    <property type="entry name" value="TerB-like"/>
    <property type="match status" value="1"/>
</dbReference>